<dbReference type="PANTHER" id="PTHR31919">
    <property type="entry name" value="ZINC FINGERS AND HOMEOBOXES PROTEIN 1, ISOFORM 2"/>
    <property type="match status" value="1"/>
</dbReference>
<gene>
    <name evidence="1" type="ORF">DPMN_177141</name>
</gene>
<dbReference type="SUPFAM" id="SSF48452">
    <property type="entry name" value="TPR-like"/>
    <property type="match status" value="1"/>
</dbReference>
<sequence length="423" mass="48155">MELGFDFDDNDFSKKEEEKTVLKSYNAKFCPKKWFLADKADNSENDPATLNKFRADFCYYQKNTGDAIEFYRKSLDCLGGQNRTMRREIQESLVRCYLHIGWHTEAAKGIDLMMGDCLTVDHHCQAFMLKLEVHKASGDLTEEIRVLYQLISLHPVNAFFWLKLADAYSRLGEKHNRVPAHTQLIEGSSSLTSKSGTECATVVKTDNVQNTGIISLEHSDYDINKLQDQHDSKKRSAGHDENVNDEINKEIMSFHIKGAAVRDPRTSTGDRNVGDGEEIALGVNKLDLESEQARKGSGEQDAIKNSDANIMQLFVEYPYDLILLTCLVRARLILQCVQSTVGTFIKDRNVALVNEINRKIECLGIDGLLAESVCKFVRRDIVADDVKDENSQTQTIEHTLNMISTEDFHCRWYAWINEDRHIT</sequence>
<accession>A0A9D4EBL4</accession>
<dbReference type="InterPro" id="IPR041404">
    <property type="entry name" value="DUF5588"/>
</dbReference>
<name>A0A9D4EBL4_DREPO</name>
<dbReference type="EMBL" id="JAIWYP010000009">
    <property type="protein sequence ID" value="KAH3775736.1"/>
    <property type="molecule type" value="Genomic_DNA"/>
</dbReference>
<dbReference type="Pfam" id="PF17826">
    <property type="entry name" value="DUF5588"/>
    <property type="match status" value="1"/>
</dbReference>
<dbReference type="Gene3D" id="1.25.40.10">
    <property type="entry name" value="Tetratricopeptide repeat domain"/>
    <property type="match status" value="1"/>
</dbReference>
<dbReference type="PANTHER" id="PTHR31919:SF1">
    <property type="entry name" value="ZINC FINGERS AND HOMEOBOXES PROTEIN 1, ISOFORM 2"/>
    <property type="match status" value="1"/>
</dbReference>
<dbReference type="OrthoDB" id="6334002at2759"/>
<organism evidence="1 2">
    <name type="scientific">Dreissena polymorpha</name>
    <name type="common">Zebra mussel</name>
    <name type="synonym">Mytilus polymorpha</name>
    <dbReference type="NCBI Taxonomy" id="45954"/>
    <lineage>
        <taxon>Eukaryota</taxon>
        <taxon>Metazoa</taxon>
        <taxon>Spiralia</taxon>
        <taxon>Lophotrochozoa</taxon>
        <taxon>Mollusca</taxon>
        <taxon>Bivalvia</taxon>
        <taxon>Autobranchia</taxon>
        <taxon>Heteroconchia</taxon>
        <taxon>Euheterodonta</taxon>
        <taxon>Imparidentia</taxon>
        <taxon>Neoheterodontei</taxon>
        <taxon>Myida</taxon>
        <taxon>Dreissenoidea</taxon>
        <taxon>Dreissenidae</taxon>
        <taxon>Dreissena</taxon>
    </lineage>
</organism>
<keyword evidence="2" id="KW-1185">Reference proteome</keyword>
<reference evidence="1" key="2">
    <citation type="submission" date="2020-11" db="EMBL/GenBank/DDBJ databases">
        <authorList>
            <person name="McCartney M.A."/>
            <person name="Auch B."/>
            <person name="Kono T."/>
            <person name="Mallez S."/>
            <person name="Becker A."/>
            <person name="Gohl D.M."/>
            <person name="Silverstein K.A.T."/>
            <person name="Koren S."/>
            <person name="Bechman K.B."/>
            <person name="Herman A."/>
            <person name="Abrahante J.E."/>
            <person name="Garbe J."/>
        </authorList>
    </citation>
    <scope>NUCLEOTIDE SEQUENCE</scope>
    <source>
        <strain evidence="1">Duluth1</strain>
        <tissue evidence="1">Whole animal</tissue>
    </source>
</reference>
<comment type="caution">
    <text evidence="1">The sequence shown here is derived from an EMBL/GenBank/DDBJ whole genome shotgun (WGS) entry which is preliminary data.</text>
</comment>
<protein>
    <submittedName>
        <fullName evidence="1">Uncharacterized protein</fullName>
    </submittedName>
</protein>
<dbReference type="AlphaFoldDB" id="A0A9D4EBL4"/>
<dbReference type="InterPro" id="IPR011990">
    <property type="entry name" value="TPR-like_helical_dom_sf"/>
</dbReference>
<reference evidence="1" key="1">
    <citation type="journal article" date="2019" name="bioRxiv">
        <title>The Genome of the Zebra Mussel, Dreissena polymorpha: A Resource for Invasive Species Research.</title>
        <authorList>
            <person name="McCartney M.A."/>
            <person name="Auch B."/>
            <person name="Kono T."/>
            <person name="Mallez S."/>
            <person name="Zhang Y."/>
            <person name="Obille A."/>
            <person name="Becker A."/>
            <person name="Abrahante J.E."/>
            <person name="Garbe J."/>
            <person name="Badalamenti J.P."/>
            <person name="Herman A."/>
            <person name="Mangelson H."/>
            <person name="Liachko I."/>
            <person name="Sullivan S."/>
            <person name="Sone E.D."/>
            <person name="Koren S."/>
            <person name="Silverstein K.A.T."/>
            <person name="Beckman K.B."/>
            <person name="Gohl D.M."/>
        </authorList>
    </citation>
    <scope>NUCLEOTIDE SEQUENCE</scope>
    <source>
        <strain evidence="1">Duluth1</strain>
        <tissue evidence="1">Whole animal</tissue>
    </source>
</reference>
<dbReference type="Proteomes" id="UP000828390">
    <property type="component" value="Unassembled WGS sequence"/>
</dbReference>
<evidence type="ECO:0000313" key="1">
    <source>
        <dbReference type="EMBL" id="KAH3775736.1"/>
    </source>
</evidence>
<proteinExistence type="predicted"/>
<evidence type="ECO:0000313" key="2">
    <source>
        <dbReference type="Proteomes" id="UP000828390"/>
    </source>
</evidence>